<dbReference type="InterPro" id="IPR029063">
    <property type="entry name" value="SAM-dependent_MTases_sf"/>
</dbReference>
<evidence type="ECO:0000256" key="5">
    <source>
        <dbReference type="ARBA" id="ARBA00047422"/>
    </source>
</evidence>
<evidence type="ECO:0000256" key="7">
    <source>
        <dbReference type="RuleBase" id="RU000416"/>
    </source>
</evidence>
<evidence type="ECO:0000256" key="4">
    <source>
        <dbReference type="ARBA" id="ARBA00022747"/>
    </source>
</evidence>
<dbReference type="InterPro" id="IPR018117">
    <property type="entry name" value="C5_DNA_meth_AS"/>
</dbReference>
<dbReference type="Proteomes" id="UP000306552">
    <property type="component" value="Unassembled WGS sequence"/>
</dbReference>
<evidence type="ECO:0000313" key="9">
    <source>
        <dbReference type="EMBL" id="TKS57191.1"/>
    </source>
</evidence>
<gene>
    <name evidence="9" type="ORF">FCN74_01880</name>
</gene>
<dbReference type="PRINTS" id="PR00105">
    <property type="entry name" value="C5METTRFRASE"/>
</dbReference>
<dbReference type="EMBL" id="SWMU01000001">
    <property type="protein sequence ID" value="TKS57191.1"/>
    <property type="molecule type" value="Genomic_DNA"/>
</dbReference>
<evidence type="ECO:0000256" key="2">
    <source>
        <dbReference type="ARBA" id="ARBA00022679"/>
    </source>
</evidence>
<organism evidence="9 10">
    <name type="scientific">Mesohalobacter halotolerans</name>
    <dbReference type="NCBI Taxonomy" id="1883405"/>
    <lineage>
        <taxon>Bacteria</taxon>
        <taxon>Pseudomonadati</taxon>
        <taxon>Bacteroidota</taxon>
        <taxon>Flavobacteriia</taxon>
        <taxon>Flavobacteriales</taxon>
        <taxon>Flavobacteriaceae</taxon>
        <taxon>Mesohalobacter</taxon>
    </lineage>
</organism>
<comment type="similarity">
    <text evidence="6 7">Belongs to the class I-like SAM-binding methyltransferase superfamily. C5-methyltransferase family.</text>
</comment>
<dbReference type="GO" id="GO:0003886">
    <property type="term" value="F:DNA (cytosine-5-)-methyltransferase activity"/>
    <property type="evidence" value="ECO:0007669"/>
    <property type="project" value="UniProtKB-EC"/>
</dbReference>
<proteinExistence type="inferred from homology"/>
<dbReference type="RefSeq" id="WP_138930894.1">
    <property type="nucleotide sequence ID" value="NZ_SWMU01000001.1"/>
</dbReference>
<dbReference type="GO" id="GO:0032259">
    <property type="term" value="P:methylation"/>
    <property type="evidence" value="ECO:0007669"/>
    <property type="project" value="UniProtKB-KW"/>
</dbReference>
<evidence type="ECO:0000256" key="6">
    <source>
        <dbReference type="PROSITE-ProRule" id="PRU01016"/>
    </source>
</evidence>
<dbReference type="SUPFAM" id="SSF53335">
    <property type="entry name" value="S-adenosyl-L-methionine-dependent methyltransferases"/>
    <property type="match status" value="1"/>
</dbReference>
<dbReference type="PANTHER" id="PTHR46098">
    <property type="entry name" value="TRNA (CYTOSINE(38)-C(5))-METHYLTRANSFERASE"/>
    <property type="match status" value="1"/>
</dbReference>
<comment type="catalytic activity">
    <reaction evidence="5 8">
        <text>a 2'-deoxycytidine in DNA + S-adenosyl-L-methionine = a 5-methyl-2'-deoxycytidine in DNA + S-adenosyl-L-homocysteine + H(+)</text>
        <dbReference type="Rhea" id="RHEA:13681"/>
        <dbReference type="Rhea" id="RHEA-COMP:11369"/>
        <dbReference type="Rhea" id="RHEA-COMP:11370"/>
        <dbReference type="ChEBI" id="CHEBI:15378"/>
        <dbReference type="ChEBI" id="CHEBI:57856"/>
        <dbReference type="ChEBI" id="CHEBI:59789"/>
        <dbReference type="ChEBI" id="CHEBI:85452"/>
        <dbReference type="ChEBI" id="CHEBI:85454"/>
        <dbReference type="EC" id="2.1.1.37"/>
    </reaction>
</comment>
<evidence type="ECO:0000256" key="8">
    <source>
        <dbReference type="RuleBase" id="RU000417"/>
    </source>
</evidence>
<dbReference type="Gene3D" id="3.90.120.10">
    <property type="entry name" value="DNA Methylase, subunit A, domain 2"/>
    <property type="match status" value="1"/>
</dbReference>
<keyword evidence="3 6" id="KW-0949">S-adenosyl-L-methionine</keyword>
<dbReference type="EC" id="2.1.1.37" evidence="8"/>
<evidence type="ECO:0000256" key="3">
    <source>
        <dbReference type="ARBA" id="ARBA00022691"/>
    </source>
</evidence>
<keyword evidence="2 6" id="KW-0808">Transferase</keyword>
<dbReference type="CDD" id="cd00315">
    <property type="entry name" value="Cyt_C5_DNA_methylase"/>
    <property type="match status" value="1"/>
</dbReference>
<comment type="caution">
    <text evidence="9">The sequence shown here is derived from an EMBL/GenBank/DDBJ whole genome shotgun (WGS) entry which is preliminary data.</text>
</comment>
<dbReference type="PROSITE" id="PS51679">
    <property type="entry name" value="SAM_MT_C5"/>
    <property type="match status" value="1"/>
</dbReference>
<dbReference type="Gene3D" id="3.40.50.150">
    <property type="entry name" value="Vaccinia Virus protein VP39"/>
    <property type="match status" value="1"/>
</dbReference>
<dbReference type="OrthoDB" id="32195at2"/>
<dbReference type="InterPro" id="IPR001525">
    <property type="entry name" value="C5_MeTfrase"/>
</dbReference>
<dbReference type="PROSITE" id="PS00094">
    <property type="entry name" value="C5_MTASE_1"/>
    <property type="match status" value="1"/>
</dbReference>
<dbReference type="AlphaFoldDB" id="A0A4U5TTJ9"/>
<keyword evidence="4" id="KW-0680">Restriction system</keyword>
<dbReference type="InterPro" id="IPR050750">
    <property type="entry name" value="C5-MTase"/>
</dbReference>
<name>A0A4U5TTJ9_9FLAO</name>
<reference evidence="9 10" key="1">
    <citation type="submission" date="2019-04" db="EMBL/GenBank/DDBJ databases">
        <title>Psychroflexus halotolerans sp. nov., isolated from a marine solar saltern.</title>
        <authorList>
            <person name="Feng X."/>
        </authorList>
    </citation>
    <scope>NUCLEOTIDE SEQUENCE [LARGE SCALE GENOMIC DNA]</scope>
    <source>
        <strain evidence="9 10">WDS2C27</strain>
    </source>
</reference>
<keyword evidence="10" id="KW-1185">Reference proteome</keyword>
<dbReference type="PANTHER" id="PTHR46098:SF1">
    <property type="entry name" value="TRNA (CYTOSINE(38)-C(5))-METHYLTRANSFERASE"/>
    <property type="match status" value="1"/>
</dbReference>
<sequence length="344" mass="40055">MCKENIVSEPQLTFSVLNENSKNIRDIETIKVFEAFAGYGGASYGLKKSDVPFEIIGFSENDKFASEIFELNHPNIKNYGDITKIDPYDLPDFDLFTGGFPCQPFSSAGLGKGELDIRGTLFYDIIRICEVKRPKHVLLENVKGLTTKRHKETFKKIQEELKKLGYSIDWKLLNTKDYGIPQNRQRVWIYGYLGELPDFFTIEPEKEELKYRFKDFLDDEPEEYLFLNEKQIARLIELHKLDFNVNESLCLDIYNKKIRHDGTCITITEPHHNSLRVVHPPKEGKFIVRKLSIKEHYRLMGFDDGEFNFGNQSYQQLCKRAGNGWDVNLVSKIVNKIFKQIQSQ</sequence>
<evidence type="ECO:0000313" key="10">
    <source>
        <dbReference type="Proteomes" id="UP000306552"/>
    </source>
</evidence>
<evidence type="ECO:0000256" key="1">
    <source>
        <dbReference type="ARBA" id="ARBA00022603"/>
    </source>
</evidence>
<dbReference type="NCBIfam" id="TIGR00675">
    <property type="entry name" value="dcm"/>
    <property type="match status" value="1"/>
</dbReference>
<dbReference type="GO" id="GO:0009307">
    <property type="term" value="P:DNA restriction-modification system"/>
    <property type="evidence" value="ECO:0007669"/>
    <property type="project" value="UniProtKB-KW"/>
</dbReference>
<dbReference type="Pfam" id="PF00145">
    <property type="entry name" value="DNA_methylase"/>
    <property type="match status" value="1"/>
</dbReference>
<protein>
    <recommendedName>
        <fullName evidence="8">Cytosine-specific methyltransferase</fullName>
        <ecNumber evidence="8">2.1.1.37</ecNumber>
    </recommendedName>
</protein>
<feature type="active site" evidence="6">
    <location>
        <position position="102"/>
    </location>
</feature>
<keyword evidence="1 6" id="KW-0489">Methyltransferase</keyword>
<accession>A0A4U5TTJ9</accession>